<dbReference type="InterPro" id="IPR023780">
    <property type="entry name" value="Chromo_domain"/>
</dbReference>
<dbReference type="Proteomes" id="UP001162029">
    <property type="component" value="Unassembled WGS sequence"/>
</dbReference>
<feature type="domain" description="Chromo" evidence="1">
    <location>
        <begin position="208"/>
        <end position="250"/>
    </location>
</feature>
<evidence type="ECO:0000259" key="1">
    <source>
        <dbReference type="PROSITE" id="PS50013"/>
    </source>
</evidence>
<dbReference type="InterPro" id="IPR016197">
    <property type="entry name" value="Chromo-like_dom_sf"/>
</dbReference>
<evidence type="ECO:0000313" key="2">
    <source>
        <dbReference type="EMBL" id="CAI5746285.1"/>
    </source>
</evidence>
<proteinExistence type="predicted"/>
<dbReference type="Pfam" id="PF00385">
    <property type="entry name" value="Chromo"/>
    <property type="match status" value="1"/>
</dbReference>
<keyword evidence="3" id="KW-1185">Reference proteome</keyword>
<dbReference type="EMBL" id="CANTFM010002395">
    <property type="protein sequence ID" value="CAI5746285.1"/>
    <property type="molecule type" value="Genomic_DNA"/>
</dbReference>
<protein>
    <recommendedName>
        <fullName evidence="1">Chromo domain-containing protein</fullName>
    </recommendedName>
</protein>
<sequence length="250" mass="29647">MYMSEVDQRDWDAYAERLTFALNTAQDRVRQETPFYLVHGWDARSTLEATIPLGSTKRLECEPCRWRYGVQRQYRRARERVNERLRSAMEGQVQAHNEDVSESKIEAESQVWLFLDRVKEGYARKLAHLWHGPFRVLELVGDHAARMDISGTDYRIYPLVHLSKLKLVRQYPDRPSTVLVVDETDRVDFDESLLPEDSWAAGLEEDEYEVEKILEMRTGRKTRYGRIQREYLVQWKGYPDPSWVDESQEE</sequence>
<gene>
    <name evidence="2" type="ORF">PDE001_LOCUS11287</name>
</gene>
<organism evidence="2 3">
    <name type="scientific">Peronospora destructor</name>
    <dbReference type="NCBI Taxonomy" id="86335"/>
    <lineage>
        <taxon>Eukaryota</taxon>
        <taxon>Sar</taxon>
        <taxon>Stramenopiles</taxon>
        <taxon>Oomycota</taxon>
        <taxon>Peronosporomycetes</taxon>
        <taxon>Peronosporales</taxon>
        <taxon>Peronosporaceae</taxon>
        <taxon>Peronospora</taxon>
    </lineage>
</organism>
<dbReference type="InterPro" id="IPR000953">
    <property type="entry name" value="Chromo/chromo_shadow_dom"/>
</dbReference>
<name>A0AAV0VAT3_9STRA</name>
<dbReference type="PROSITE" id="PS50013">
    <property type="entry name" value="CHROMO_2"/>
    <property type="match status" value="1"/>
</dbReference>
<evidence type="ECO:0000313" key="3">
    <source>
        <dbReference type="Proteomes" id="UP001162029"/>
    </source>
</evidence>
<dbReference type="Gene3D" id="2.40.50.40">
    <property type="match status" value="1"/>
</dbReference>
<dbReference type="CDD" id="cd00024">
    <property type="entry name" value="CD_CSD"/>
    <property type="match status" value="1"/>
</dbReference>
<dbReference type="AlphaFoldDB" id="A0AAV0VAT3"/>
<reference evidence="2" key="1">
    <citation type="submission" date="2022-12" db="EMBL/GenBank/DDBJ databases">
        <authorList>
            <person name="Webb A."/>
        </authorList>
    </citation>
    <scope>NUCLEOTIDE SEQUENCE</scope>
    <source>
        <strain evidence="2">Pd1</strain>
    </source>
</reference>
<accession>A0AAV0VAT3</accession>
<dbReference type="SUPFAM" id="SSF54160">
    <property type="entry name" value="Chromo domain-like"/>
    <property type="match status" value="1"/>
</dbReference>
<comment type="caution">
    <text evidence="2">The sequence shown here is derived from an EMBL/GenBank/DDBJ whole genome shotgun (WGS) entry which is preliminary data.</text>
</comment>